<dbReference type="PROSITE" id="PS51012">
    <property type="entry name" value="ABC_TM2"/>
    <property type="match status" value="1"/>
</dbReference>
<feature type="transmembrane region" description="Helical" evidence="8">
    <location>
        <begin position="83"/>
        <end position="104"/>
    </location>
</feature>
<dbReference type="PANTHER" id="PTHR30413:SF8">
    <property type="entry name" value="TRANSPORT PERMEASE PROTEIN"/>
    <property type="match status" value="1"/>
</dbReference>
<accession>A0A094QIW1</accession>
<keyword evidence="4" id="KW-0997">Cell inner membrane</keyword>
<dbReference type="GO" id="GO:0140359">
    <property type="term" value="F:ABC-type transporter activity"/>
    <property type="evidence" value="ECO:0007669"/>
    <property type="project" value="InterPro"/>
</dbReference>
<evidence type="ECO:0000256" key="1">
    <source>
        <dbReference type="ARBA" id="ARBA00004429"/>
    </source>
</evidence>
<evidence type="ECO:0000256" key="5">
    <source>
        <dbReference type="ARBA" id="ARBA00022692"/>
    </source>
</evidence>
<keyword evidence="2" id="KW-0813">Transport</keyword>
<organism evidence="10">
    <name type="scientific">freshwater metagenome</name>
    <dbReference type="NCBI Taxonomy" id="449393"/>
    <lineage>
        <taxon>unclassified sequences</taxon>
        <taxon>metagenomes</taxon>
        <taxon>ecological metagenomes</taxon>
    </lineage>
</organism>
<protein>
    <recommendedName>
        <fullName evidence="9">ABC transmembrane type-2 domain-containing protein</fullName>
    </recommendedName>
</protein>
<sequence>MTTHSTELTVGRPRRGSIGTILESLTALVERRRLVWYLTISEIRNKGANSLLGNIWWFLDPALQLFVYFLLVSVIFQQAQPAILLFLGSAILPWKWFSAALASATTSVRGREQVMRQIAFPHLVLPASSVLASVANFAFALVPLGALYLLYPDRLTPWALGVLPVALVQFLWTVPVVIMLSAVAVFFRDISNFIPHGLRIWFYLSPALFPLEKLQALGDQYPWFGFFVTINPFTWLFSGYRDALYYGRSPQWEVLGILALASIPATLLSIYFFRRVSPLFVKVL</sequence>
<comment type="caution">
    <text evidence="10">The sequence shown here is derived from an EMBL/GenBank/DDBJ whole genome shotgun (WGS) entry which is preliminary data.</text>
</comment>
<evidence type="ECO:0000256" key="7">
    <source>
        <dbReference type="ARBA" id="ARBA00023136"/>
    </source>
</evidence>
<feature type="transmembrane region" description="Helical" evidence="8">
    <location>
        <begin position="55"/>
        <end position="76"/>
    </location>
</feature>
<evidence type="ECO:0000256" key="4">
    <source>
        <dbReference type="ARBA" id="ARBA00022519"/>
    </source>
</evidence>
<dbReference type="GO" id="GO:0015920">
    <property type="term" value="P:lipopolysaccharide transport"/>
    <property type="evidence" value="ECO:0007669"/>
    <property type="project" value="TreeGrafter"/>
</dbReference>
<keyword evidence="6 8" id="KW-1133">Transmembrane helix</keyword>
<name>A0A094QIW1_9ZZZZ</name>
<keyword evidence="5 8" id="KW-0812">Transmembrane</keyword>
<keyword evidence="7 8" id="KW-0472">Membrane</keyword>
<evidence type="ECO:0000259" key="9">
    <source>
        <dbReference type="PROSITE" id="PS51012"/>
    </source>
</evidence>
<evidence type="ECO:0000313" key="10">
    <source>
        <dbReference type="EMBL" id="KGA14346.1"/>
    </source>
</evidence>
<feature type="transmembrane region" description="Helical" evidence="8">
    <location>
        <begin position="158"/>
        <end position="187"/>
    </location>
</feature>
<keyword evidence="3" id="KW-1003">Cell membrane</keyword>
<dbReference type="AlphaFoldDB" id="A0A094QIW1"/>
<evidence type="ECO:0000256" key="3">
    <source>
        <dbReference type="ARBA" id="ARBA00022475"/>
    </source>
</evidence>
<gene>
    <name evidence="10" type="ORF">GM51_17445</name>
</gene>
<evidence type="ECO:0000256" key="8">
    <source>
        <dbReference type="SAM" id="Phobius"/>
    </source>
</evidence>
<dbReference type="GO" id="GO:0005886">
    <property type="term" value="C:plasma membrane"/>
    <property type="evidence" value="ECO:0007669"/>
    <property type="project" value="UniProtKB-SubCell"/>
</dbReference>
<evidence type="ECO:0000256" key="2">
    <source>
        <dbReference type="ARBA" id="ARBA00022448"/>
    </source>
</evidence>
<feature type="transmembrane region" description="Helical" evidence="8">
    <location>
        <begin position="252"/>
        <end position="273"/>
    </location>
</feature>
<feature type="transmembrane region" description="Helical" evidence="8">
    <location>
        <begin position="124"/>
        <end position="151"/>
    </location>
</feature>
<dbReference type="EMBL" id="JNSL01000151">
    <property type="protein sequence ID" value="KGA14346.1"/>
    <property type="molecule type" value="Genomic_DNA"/>
</dbReference>
<proteinExistence type="predicted"/>
<dbReference type="Pfam" id="PF01061">
    <property type="entry name" value="ABC2_membrane"/>
    <property type="match status" value="1"/>
</dbReference>
<reference evidence="10" key="1">
    <citation type="submission" date="2014-06" db="EMBL/GenBank/DDBJ databases">
        <title>Key roles for freshwater Actinobacteria revealed by deep metagenomic sequencing.</title>
        <authorList>
            <person name="Ghai R."/>
            <person name="Mizuno C.M."/>
            <person name="Picazo A."/>
            <person name="Camacho A."/>
            <person name="Rodriguez-Valera F."/>
        </authorList>
    </citation>
    <scope>NUCLEOTIDE SEQUENCE</scope>
</reference>
<evidence type="ECO:0000256" key="6">
    <source>
        <dbReference type="ARBA" id="ARBA00022989"/>
    </source>
</evidence>
<feature type="transmembrane region" description="Helical" evidence="8">
    <location>
        <begin position="223"/>
        <end position="240"/>
    </location>
</feature>
<dbReference type="PANTHER" id="PTHR30413">
    <property type="entry name" value="INNER MEMBRANE TRANSPORT PERMEASE"/>
    <property type="match status" value="1"/>
</dbReference>
<dbReference type="InterPro" id="IPR047817">
    <property type="entry name" value="ABC2_TM_bact-type"/>
</dbReference>
<comment type="subcellular location">
    <subcellularLocation>
        <location evidence="1">Cell inner membrane</location>
        <topology evidence="1">Multi-pass membrane protein</topology>
    </subcellularLocation>
</comment>
<feature type="domain" description="ABC transmembrane type-2" evidence="9">
    <location>
        <begin position="52"/>
        <end position="276"/>
    </location>
</feature>
<dbReference type="InterPro" id="IPR013525">
    <property type="entry name" value="ABC2_TM"/>
</dbReference>